<reference evidence="1 2" key="1">
    <citation type="journal article" date="2011" name="J. Bacteriol.">
        <title>Genome sequence of Haloplasma contractile, an unusual contractile bacterium from a deep-sea anoxic brine lake.</title>
        <authorList>
            <person name="Antunes A."/>
            <person name="Alam I."/>
            <person name="El Dorry H."/>
            <person name="Siam R."/>
            <person name="Robertson A."/>
            <person name="Bajic V.B."/>
            <person name="Stingl U."/>
        </authorList>
    </citation>
    <scope>NUCLEOTIDE SEQUENCE [LARGE SCALE GENOMIC DNA]</scope>
    <source>
        <strain evidence="1 2">SSD-17B</strain>
    </source>
</reference>
<sequence length="216" mass="25273">MKLKIKTKTILVGILITLIGMGGIGYEVFEHIEIITIESKPYPIGVENKVIKNQYNLVDEIELDVYNYNVEFLPSSDSNQINVEVISTNYMQNYVEPVHVNMNNSKLTINSPHHRKLYNKDYYFPNDSLEFTKNNIVKFKYFVKNYNHELMKKNIIIPNVNQHYDFTQTIRIYYPEGKTFSKLDIKTNGNTVHVKGYNLDDQDAKQHLLSIINETE</sequence>
<dbReference type="InParanoid" id="U2FKT6"/>
<protein>
    <submittedName>
        <fullName evidence="1">Uncharacterized protein</fullName>
    </submittedName>
</protein>
<reference evidence="1 2" key="2">
    <citation type="journal article" date="2013" name="PLoS ONE">
        <title>INDIGO - INtegrated Data Warehouse of MIcrobial GenOmes with Examples from the Red Sea Extremophiles.</title>
        <authorList>
            <person name="Alam I."/>
            <person name="Antunes A."/>
            <person name="Kamau A.A."/>
            <person name="Ba Alawi W."/>
            <person name="Kalkatawi M."/>
            <person name="Stingl U."/>
            <person name="Bajic V.B."/>
        </authorList>
    </citation>
    <scope>NUCLEOTIDE SEQUENCE [LARGE SCALE GENOMIC DNA]</scope>
    <source>
        <strain evidence="1 2">SSD-17B</strain>
    </source>
</reference>
<evidence type="ECO:0000313" key="1">
    <source>
        <dbReference type="EMBL" id="ERJ11829.1"/>
    </source>
</evidence>
<keyword evidence="2" id="KW-1185">Reference proteome</keyword>
<dbReference type="STRING" id="1033810.HLPCO_002068"/>
<name>U2FKT6_9MOLU</name>
<evidence type="ECO:0000313" key="2">
    <source>
        <dbReference type="Proteomes" id="UP000005707"/>
    </source>
</evidence>
<comment type="caution">
    <text evidence="1">The sequence shown here is derived from an EMBL/GenBank/DDBJ whole genome shotgun (WGS) entry which is preliminary data.</text>
</comment>
<dbReference type="RefSeq" id="WP_008824549.1">
    <property type="nucleotide sequence ID" value="NZ_AFNU02000007.1"/>
</dbReference>
<dbReference type="EMBL" id="AFNU02000007">
    <property type="protein sequence ID" value="ERJ11829.1"/>
    <property type="molecule type" value="Genomic_DNA"/>
</dbReference>
<accession>U2FKT6</accession>
<gene>
    <name evidence="1" type="ORF">HLPCO_002068</name>
</gene>
<organism evidence="1 2">
    <name type="scientific">Haloplasma contractile SSD-17B</name>
    <dbReference type="NCBI Taxonomy" id="1033810"/>
    <lineage>
        <taxon>Bacteria</taxon>
        <taxon>Bacillati</taxon>
        <taxon>Mycoplasmatota</taxon>
        <taxon>Mollicutes</taxon>
        <taxon>Haloplasmatales</taxon>
        <taxon>Haloplasmataceae</taxon>
        <taxon>Haloplasma</taxon>
    </lineage>
</organism>
<dbReference type="Proteomes" id="UP000005707">
    <property type="component" value="Unassembled WGS sequence"/>
</dbReference>
<dbReference type="AlphaFoldDB" id="U2FKT6"/>
<proteinExistence type="predicted"/>